<evidence type="ECO:0000313" key="2">
    <source>
        <dbReference type="Proteomes" id="UP000018144"/>
    </source>
</evidence>
<evidence type="ECO:0000313" key="1">
    <source>
        <dbReference type="EMBL" id="CCX16325.1"/>
    </source>
</evidence>
<reference evidence="1 2" key="1">
    <citation type="journal article" date="2013" name="PLoS Genet.">
        <title>The genome and development-dependent transcriptomes of Pyronema confluens: a window into fungal evolution.</title>
        <authorList>
            <person name="Traeger S."/>
            <person name="Altegoer F."/>
            <person name="Freitag M."/>
            <person name="Gabaldon T."/>
            <person name="Kempken F."/>
            <person name="Kumar A."/>
            <person name="Marcet-Houben M."/>
            <person name="Poggeler S."/>
            <person name="Stajich J.E."/>
            <person name="Nowrousian M."/>
        </authorList>
    </citation>
    <scope>NUCLEOTIDE SEQUENCE [LARGE SCALE GENOMIC DNA]</scope>
    <source>
        <strain evidence="2">CBS 100304</strain>
        <tissue evidence="1">Vegetative mycelium</tissue>
    </source>
</reference>
<protein>
    <submittedName>
        <fullName evidence="1">Uncharacterized protein</fullName>
    </submittedName>
</protein>
<dbReference type="Proteomes" id="UP000018144">
    <property type="component" value="Unassembled WGS sequence"/>
</dbReference>
<keyword evidence="2" id="KW-1185">Reference proteome</keyword>
<accession>U4LC01</accession>
<proteinExistence type="predicted"/>
<dbReference type="AlphaFoldDB" id="U4LC01"/>
<sequence>MARFARHHLYLLHQGTPDLPSSSNVLLNFSSPSPQFCSIYFPKFTEIYVTHVELRNFSSVRVYEIPKNLLLKLVKHHVAIMSKSRGNLK</sequence>
<organism evidence="1 2">
    <name type="scientific">Pyronema omphalodes (strain CBS 100304)</name>
    <name type="common">Pyronema confluens</name>
    <dbReference type="NCBI Taxonomy" id="1076935"/>
    <lineage>
        <taxon>Eukaryota</taxon>
        <taxon>Fungi</taxon>
        <taxon>Dikarya</taxon>
        <taxon>Ascomycota</taxon>
        <taxon>Pezizomycotina</taxon>
        <taxon>Pezizomycetes</taxon>
        <taxon>Pezizales</taxon>
        <taxon>Pyronemataceae</taxon>
        <taxon>Pyronema</taxon>
    </lineage>
</organism>
<dbReference type="EMBL" id="HF936378">
    <property type="protein sequence ID" value="CCX16325.1"/>
    <property type="molecule type" value="Genomic_DNA"/>
</dbReference>
<name>U4LC01_PYROM</name>
<gene>
    <name evidence="1" type="ORF">PCON_02921</name>
</gene>